<dbReference type="Proteomes" id="UP000066624">
    <property type="component" value="Chromosome"/>
</dbReference>
<dbReference type="Gene3D" id="3.20.20.140">
    <property type="entry name" value="Metal-dependent hydrolases"/>
    <property type="match status" value="1"/>
</dbReference>
<evidence type="ECO:0000313" key="1">
    <source>
        <dbReference type="EMBL" id="AKS40462.1"/>
    </source>
</evidence>
<dbReference type="CDD" id="cd01299">
    <property type="entry name" value="Met_dep_hydrolase_A"/>
    <property type="match status" value="1"/>
</dbReference>
<proteinExistence type="predicted"/>
<dbReference type="RefSeq" id="WP_049724179.1">
    <property type="nucleotide sequence ID" value="NZ_CP012154.1"/>
</dbReference>
<dbReference type="InterPro" id="IPR006680">
    <property type="entry name" value="Amidohydro-rel"/>
</dbReference>
<dbReference type="InterPro" id="IPR051781">
    <property type="entry name" value="Metallo-dep_Hydrolase"/>
</dbReference>
<keyword evidence="2" id="KW-1185">Reference proteome</keyword>
<reference evidence="1 2" key="1">
    <citation type="submission" date="2015-07" db="EMBL/GenBank/DDBJ databases">
        <authorList>
            <person name="Noorani M."/>
        </authorList>
    </citation>
    <scope>NUCLEOTIDE SEQUENCE [LARGE SCALE GENOMIC DNA]</scope>
    <source>
        <strain evidence="1 2">KCTC 42284</strain>
    </source>
</reference>
<dbReference type="KEGG" id="wma:WM2015_71"/>
<sequence>MTSLIRAFAALLLAFTFSPGEARAETWVVVHAGWLLDRPGEAPRREASVIIRDGSIERVESGYVQPEQLALADGDSVTVHDLRDHHVLPGLIDGHVHLTLEFAPGYRQQWVDYSDADMAMVAAGHARSTLMAGFTAVRDLGAAEGDAIFAVRDGIERGDVIGPRVFAAGSTISITGGHGDFSLGFNETVAATMRSSGICDGADDCRQAVRDQVRRGADQIKLTATAGVLSESAAGLEQQFFDDELEAIVATAHSMGRRVTAHAHGAEGIKAALRAGVDAIEHGTFLDDEGIELFRESGAFLAPTLMPNFALQPVIDSPDSWMSPIQRAKARQALTLAQQFARRAHQGGVRIAFATDAGVFPHGDNAREFGLLVDWVGMTPMEAIVSATVDGAENLGQADVLGSLEPGKHADLIAVASDPLADVRSLENVVFVMKGGQVYKTPPP</sequence>
<dbReference type="InterPro" id="IPR032466">
    <property type="entry name" value="Metal_Hydrolase"/>
</dbReference>
<dbReference type="PANTHER" id="PTHR43135">
    <property type="entry name" value="ALPHA-D-RIBOSE 1-METHYLPHOSPHONATE 5-TRIPHOSPHATE DIPHOSPHATASE"/>
    <property type="match status" value="1"/>
</dbReference>
<gene>
    <name evidence="1" type="ORF">WM2015_71</name>
</gene>
<dbReference type="SUPFAM" id="SSF51556">
    <property type="entry name" value="Metallo-dependent hydrolases"/>
    <property type="match status" value="1"/>
</dbReference>
<organism evidence="1 2">
    <name type="scientific">Wenzhouxiangella marina</name>
    <dbReference type="NCBI Taxonomy" id="1579979"/>
    <lineage>
        <taxon>Bacteria</taxon>
        <taxon>Pseudomonadati</taxon>
        <taxon>Pseudomonadota</taxon>
        <taxon>Gammaproteobacteria</taxon>
        <taxon>Chromatiales</taxon>
        <taxon>Wenzhouxiangellaceae</taxon>
        <taxon>Wenzhouxiangella</taxon>
    </lineage>
</organism>
<name>A0A0K0XS65_9GAMM</name>
<dbReference type="Gene3D" id="2.30.40.10">
    <property type="entry name" value="Urease, subunit C, domain 1"/>
    <property type="match status" value="1"/>
</dbReference>
<evidence type="ECO:0000313" key="2">
    <source>
        <dbReference type="Proteomes" id="UP000066624"/>
    </source>
</evidence>
<protein>
    <submittedName>
        <fullName evidence="1">Xaa-Pro dipeptidase</fullName>
    </submittedName>
</protein>
<accession>A0A0K0XS65</accession>
<dbReference type="AlphaFoldDB" id="A0A0K0XS65"/>
<dbReference type="InterPro" id="IPR011059">
    <property type="entry name" value="Metal-dep_hydrolase_composite"/>
</dbReference>
<dbReference type="Pfam" id="PF01979">
    <property type="entry name" value="Amidohydro_1"/>
    <property type="match status" value="1"/>
</dbReference>
<dbReference type="STRING" id="1579979.WM2015_71"/>
<dbReference type="InterPro" id="IPR057744">
    <property type="entry name" value="OTAase-like"/>
</dbReference>
<dbReference type="PANTHER" id="PTHR43135:SF3">
    <property type="entry name" value="ALPHA-D-RIBOSE 1-METHYLPHOSPHONATE 5-TRIPHOSPHATE DIPHOSPHATASE"/>
    <property type="match status" value="1"/>
</dbReference>
<dbReference type="EMBL" id="CP012154">
    <property type="protein sequence ID" value="AKS40462.1"/>
    <property type="molecule type" value="Genomic_DNA"/>
</dbReference>
<dbReference type="SUPFAM" id="SSF51338">
    <property type="entry name" value="Composite domain of metallo-dependent hydrolases"/>
    <property type="match status" value="1"/>
</dbReference>
<dbReference type="OrthoDB" id="9782972at2"/>
<dbReference type="GO" id="GO:0016810">
    <property type="term" value="F:hydrolase activity, acting on carbon-nitrogen (but not peptide) bonds"/>
    <property type="evidence" value="ECO:0007669"/>
    <property type="project" value="InterPro"/>
</dbReference>